<organism evidence="1 2">
    <name type="scientific">Pseudomonas phage Phabio</name>
    <dbReference type="NCBI Taxonomy" id="2006668"/>
    <lineage>
        <taxon>Viruses</taxon>
        <taxon>Duplodnaviria</taxon>
        <taxon>Heunggongvirae</taxon>
        <taxon>Uroviricota</taxon>
        <taxon>Caudoviricetes</taxon>
        <taxon>Chimalliviridae</taxon>
        <taxon>Phabiovirus</taxon>
        <taxon>Phabiovirus phabio</taxon>
    </lineage>
</organism>
<evidence type="ECO:0000313" key="2">
    <source>
        <dbReference type="Proteomes" id="UP000225448"/>
    </source>
</evidence>
<evidence type="ECO:0000313" key="1">
    <source>
        <dbReference type="EMBL" id="ARV76905.1"/>
    </source>
</evidence>
<dbReference type="InterPro" id="IPR057920">
    <property type="entry name" value="PhiKZ_MCP"/>
</dbReference>
<dbReference type="Pfam" id="PF25620">
    <property type="entry name" value="PhiKZ_MCP"/>
    <property type="match status" value="1"/>
</dbReference>
<reference evidence="1 2" key="1">
    <citation type="submission" date="2017-05" db="EMBL/GenBank/DDBJ databases">
        <authorList>
            <person name="Song R."/>
            <person name="Chenine A.L."/>
            <person name="Ruprecht R.M."/>
        </authorList>
    </citation>
    <scope>NUCLEOTIDE SEQUENCE [LARGE SCALE GENOMIC DNA]</scope>
</reference>
<accession>A0A1Y0SWN0</accession>
<name>A0A1Y0SWN0_9CAUD</name>
<sequence length="315" mass="34559">MPTKHQVDYSKFDGLSTETLEELCKNAQRTLAKRHREVKLSRAIEPFDSTKQRYSELVERFGEPEKVAASVEQGSILEHTLIKKTEESPKEMVHHVRPSPLTSPATGPIPIIPVLTHGTEEFFVDKGDISYVKHSRGVSYQTGPLVVGKAINLYGLSQANDFIAAGDLDIASTVSPDASLSAIYINVRGSVLRYDISGWDETAGVAMVAGSERGLNFLFRTDRFIIGESSRDVYGVAPDWVRQLHLADLAISLRVNFSGSLQTTRGTVEFGTGKVEVLTVDVFNTSTSEKLKSVVGSLFDDISIVGYELDATFTN</sequence>
<dbReference type="Proteomes" id="UP000225448">
    <property type="component" value="Segment"/>
</dbReference>
<dbReference type="EMBL" id="MF042360">
    <property type="protein sequence ID" value="ARV76905.1"/>
    <property type="molecule type" value="Genomic_DNA"/>
</dbReference>
<gene>
    <name evidence="1" type="ORF">PHABIO_274</name>
</gene>
<keyword evidence="2" id="KW-1185">Reference proteome</keyword>
<proteinExistence type="predicted"/>
<protein>
    <submittedName>
        <fullName evidence="1">Uncharacterized protein</fullName>
    </submittedName>
</protein>